<dbReference type="CDD" id="cd17267">
    <property type="entry name" value="RMtype1_S_EcoAO83I-TRD1-CR1_like"/>
    <property type="match status" value="1"/>
</dbReference>
<evidence type="ECO:0000256" key="1">
    <source>
        <dbReference type="ARBA" id="ARBA00010923"/>
    </source>
</evidence>
<dbReference type="PANTHER" id="PTHR30408:SF13">
    <property type="entry name" value="TYPE I RESTRICTION ENZYME HINDI SPECIFICITY SUBUNIT"/>
    <property type="match status" value="1"/>
</dbReference>
<keyword evidence="5" id="KW-0378">Hydrolase</keyword>
<keyword evidence="6" id="KW-1185">Reference proteome</keyword>
<dbReference type="Pfam" id="PF01420">
    <property type="entry name" value="Methylase_S"/>
    <property type="match status" value="1"/>
</dbReference>
<proteinExistence type="inferred from homology"/>
<dbReference type="InterPro" id="IPR044946">
    <property type="entry name" value="Restrct_endonuc_typeI_TRD_sf"/>
</dbReference>
<keyword evidence="2" id="KW-0680">Restriction system</keyword>
<keyword evidence="5" id="KW-0255">Endonuclease</keyword>
<dbReference type="EMBL" id="JAAVUN010000027">
    <property type="protein sequence ID" value="NKE10489.1"/>
    <property type="molecule type" value="Genomic_DNA"/>
</dbReference>
<dbReference type="GO" id="GO:0003677">
    <property type="term" value="F:DNA binding"/>
    <property type="evidence" value="ECO:0007669"/>
    <property type="project" value="UniProtKB-KW"/>
</dbReference>
<dbReference type="CDD" id="cd17278">
    <property type="entry name" value="RMtype1_S_LdeBORF1052P-TRD2-CR2"/>
    <property type="match status" value="1"/>
</dbReference>
<evidence type="ECO:0000256" key="3">
    <source>
        <dbReference type="ARBA" id="ARBA00023125"/>
    </source>
</evidence>
<dbReference type="RefSeq" id="WP_119933563.1">
    <property type="nucleotide sequence ID" value="NZ_JAAVUN010000027.1"/>
</dbReference>
<keyword evidence="5" id="KW-0540">Nuclease</keyword>
<dbReference type="GO" id="GO:0009307">
    <property type="term" value="P:DNA restriction-modification system"/>
    <property type="evidence" value="ECO:0007669"/>
    <property type="project" value="UniProtKB-KW"/>
</dbReference>
<dbReference type="InterPro" id="IPR052021">
    <property type="entry name" value="Type-I_RS_S_subunit"/>
</dbReference>
<dbReference type="SUPFAM" id="SSF116734">
    <property type="entry name" value="DNA methylase specificity domain"/>
    <property type="match status" value="2"/>
</dbReference>
<name>A0A846TUI0_9MICC</name>
<sequence length="400" mass="43790">MSEWRELELGRGLRVKHGWAFKGEHFRDSGEQIVLTPGNFHDGGGFKPKNGTEKFYDGAYPEQFLLKRGDVVTAMTEQAQGLLGSTATIPSDETFLHNQRIGLVEITDPEVLDLRYVYHLMNAPMVRRQLQATATGSKVRHTAPERIQDVRVAVPDIPTQQVIAEVLDTVDVLIENNRRRVAVLQEMARAIYREWFVKFRYPGHEDVLLVDSALGPIPEGWVAGTVGDALELKYGKALKAAVRRGGEVAVVSSAGVVGWHDESLVDGPAIVVGRKGNVGSVHWVDGPCWPIDTAYYVATGLPLRFVVEQLRRTEFTNTHAAVPGLSRDGAYARPFLIPPSDQLDNYQSIVDPLGAEASALAKQSDSLGSLRDLLLPKLVTGQIDVSALDLDALVQEGVGS</sequence>
<dbReference type="Proteomes" id="UP000521379">
    <property type="component" value="Unassembled WGS sequence"/>
</dbReference>
<gene>
    <name evidence="5" type="ORF">GTW58_11230</name>
</gene>
<organism evidence="5 6">
    <name type="scientific">Kocuria subflava</name>
    <dbReference type="NCBI Taxonomy" id="1736139"/>
    <lineage>
        <taxon>Bacteria</taxon>
        <taxon>Bacillati</taxon>
        <taxon>Actinomycetota</taxon>
        <taxon>Actinomycetes</taxon>
        <taxon>Micrococcales</taxon>
        <taxon>Micrococcaceae</taxon>
        <taxon>Kocuria</taxon>
    </lineage>
</organism>
<dbReference type="InterPro" id="IPR000055">
    <property type="entry name" value="Restrct_endonuc_typeI_TRD"/>
</dbReference>
<feature type="domain" description="Type I restriction modification DNA specificity" evidence="4">
    <location>
        <begin position="2"/>
        <end position="182"/>
    </location>
</feature>
<comment type="caution">
    <text evidence="5">The sequence shown here is derived from an EMBL/GenBank/DDBJ whole genome shotgun (WGS) entry which is preliminary data.</text>
</comment>
<accession>A0A846TUI0</accession>
<dbReference type="PANTHER" id="PTHR30408">
    <property type="entry name" value="TYPE-1 RESTRICTION ENZYME ECOKI SPECIFICITY PROTEIN"/>
    <property type="match status" value="1"/>
</dbReference>
<dbReference type="GO" id="GO:0004519">
    <property type="term" value="F:endonuclease activity"/>
    <property type="evidence" value="ECO:0007669"/>
    <property type="project" value="UniProtKB-KW"/>
</dbReference>
<evidence type="ECO:0000313" key="6">
    <source>
        <dbReference type="Proteomes" id="UP000521379"/>
    </source>
</evidence>
<dbReference type="Gene3D" id="3.90.220.20">
    <property type="entry name" value="DNA methylase specificity domains"/>
    <property type="match status" value="2"/>
</dbReference>
<keyword evidence="3" id="KW-0238">DNA-binding</keyword>
<evidence type="ECO:0000313" key="5">
    <source>
        <dbReference type="EMBL" id="NKE10489.1"/>
    </source>
</evidence>
<comment type="similarity">
    <text evidence="1">Belongs to the type-I restriction system S methylase family.</text>
</comment>
<protein>
    <submittedName>
        <fullName evidence="5">Restriction endonuclease subunit S</fullName>
    </submittedName>
</protein>
<evidence type="ECO:0000259" key="4">
    <source>
        <dbReference type="Pfam" id="PF01420"/>
    </source>
</evidence>
<reference evidence="5 6" key="1">
    <citation type="submission" date="2020-02" db="EMBL/GenBank/DDBJ databases">
        <authorList>
            <person name="Sun Q."/>
        </authorList>
    </citation>
    <scope>NUCLEOTIDE SEQUENCE [LARGE SCALE GENOMIC DNA]</scope>
    <source>
        <strain evidence="5 6">YIM 13062</strain>
    </source>
</reference>
<dbReference type="AlphaFoldDB" id="A0A846TUI0"/>
<evidence type="ECO:0000256" key="2">
    <source>
        <dbReference type="ARBA" id="ARBA00022747"/>
    </source>
</evidence>